<dbReference type="InterPro" id="IPR029066">
    <property type="entry name" value="PLP-binding_barrel"/>
</dbReference>
<comment type="cofactor">
    <cofactor evidence="1">
        <name>pyridoxal 5'-phosphate</name>
        <dbReference type="ChEBI" id="CHEBI:597326"/>
    </cofactor>
</comment>
<comment type="caution">
    <text evidence="4">The sequence shown here is derived from an EMBL/GenBank/DDBJ whole genome shotgun (WGS) entry which is preliminary data.</text>
</comment>
<dbReference type="SUPFAM" id="SSF50621">
    <property type="entry name" value="Alanine racemase C-terminal domain-like"/>
    <property type="match status" value="1"/>
</dbReference>
<dbReference type="InterPro" id="IPR022644">
    <property type="entry name" value="De-COase2_N"/>
</dbReference>
<evidence type="ECO:0000256" key="2">
    <source>
        <dbReference type="ARBA" id="ARBA00022898"/>
    </source>
</evidence>
<organism evidence="4 5">
    <name type="scientific">Parafrankia soli</name>
    <dbReference type="NCBI Taxonomy" id="2599596"/>
    <lineage>
        <taxon>Bacteria</taxon>
        <taxon>Bacillati</taxon>
        <taxon>Actinomycetota</taxon>
        <taxon>Actinomycetes</taxon>
        <taxon>Frankiales</taxon>
        <taxon>Frankiaceae</taxon>
        <taxon>Parafrankia</taxon>
    </lineage>
</organism>
<evidence type="ECO:0000256" key="1">
    <source>
        <dbReference type="ARBA" id="ARBA00001933"/>
    </source>
</evidence>
<dbReference type="Gene3D" id="3.20.20.10">
    <property type="entry name" value="Alanine racemase"/>
    <property type="match status" value="1"/>
</dbReference>
<keyword evidence="2" id="KW-0663">Pyridoxal phosphate</keyword>
<protein>
    <submittedName>
        <fullName evidence="4">Diaminopimelate decarboxylase</fullName>
    </submittedName>
</protein>
<feature type="domain" description="Orn/DAP/Arg decarboxylase 2 N-terminal" evidence="3">
    <location>
        <begin position="50"/>
        <end position="324"/>
    </location>
</feature>
<dbReference type="GO" id="GO:0009089">
    <property type="term" value="P:lysine biosynthetic process via diaminopimelate"/>
    <property type="evidence" value="ECO:0007669"/>
    <property type="project" value="TreeGrafter"/>
</dbReference>
<keyword evidence="5" id="KW-1185">Reference proteome</keyword>
<dbReference type="PANTHER" id="PTHR43727">
    <property type="entry name" value="DIAMINOPIMELATE DECARBOXYLASE"/>
    <property type="match status" value="1"/>
</dbReference>
<dbReference type="CDD" id="cd06843">
    <property type="entry name" value="PLPDE_III_PvsE_like"/>
    <property type="match status" value="1"/>
</dbReference>
<dbReference type="PANTHER" id="PTHR43727:SF2">
    <property type="entry name" value="GROUP IV DECARBOXYLASE"/>
    <property type="match status" value="1"/>
</dbReference>
<name>A0A1S1RCV4_9ACTN</name>
<dbReference type="RefSeq" id="WP_071060042.1">
    <property type="nucleotide sequence ID" value="NZ_MAXA01000036.1"/>
</dbReference>
<proteinExistence type="predicted"/>
<dbReference type="SUPFAM" id="SSF51419">
    <property type="entry name" value="PLP-binding barrel"/>
    <property type="match status" value="1"/>
</dbReference>
<dbReference type="EMBL" id="MAXA01000036">
    <property type="protein sequence ID" value="OHV43082.1"/>
    <property type="molecule type" value="Genomic_DNA"/>
</dbReference>
<dbReference type="Gene3D" id="2.40.37.10">
    <property type="entry name" value="Lyase, Ornithine Decarboxylase, Chain A, domain 1"/>
    <property type="match status" value="1"/>
</dbReference>
<dbReference type="Proteomes" id="UP000179769">
    <property type="component" value="Unassembled WGS sequence"/>
</dbReference>
<evidence type="ECO:0000259" key="3">
    <source>
        <dbReference type="Pfam" id="PF02784"/>
    </source>
</evidence>
<dbReference type="Pfam" id="PF02784">
    <property type="entry name" value="Orn_Arg_deC_N"/>
    <property type="match status" value="1"/>
</dbReference>
<dbReference type="InterPro" id="IPR009006">
    <property type="entry name" value="Ala_racemase/Decarboxylase_C"/>
</dbReference>
<dbReference type="AlphaFoldDB" id="A0A1S1RCV4"/>
<reference evidence="5" key="1">
    <citation type="submission" date="2016-07" db="EMBL/GenBank/DDBJ databases">
        <title>Frankia sp. NRRL B-16219 Genome sequencing.</title>
        <authorList>
            <person name="Ghodhbane-Gtari F."/>
            <person name="Swanson E."/>
            <person name="Gueddou A."/>
            <person name="Louati M."/>
            <person name="Nouioui I."/>
            <person name="Hezbri K."/>
            <person name="Abebe-Akele F."/>
            <person name="Simpson S."/>
            <person name="Morris K."/>
            <person name="Thomas K."/>
            <person name="Gtari M."/>
            <person name="Tisa L.S."/>
        </authorList>
    </citation>
    <scope>NUCLEOTIDE SEQUENCE [LARGE SCALE GENOMIC DNA]</scope>
    <source>
        <strain evidence="5">NRRL B-16219</strain>
    </source>
</reference>
<evidence type="ECO:0000313" key="4">
    <source>
        <dbReference type="EMBL" id="OHV43082.1"/>
    </source>
</evidence>
<sequence length="445" mass="47096">MLDLPISAAPLRALGPDRLPAAVLACLREWPARRGEIGGYLYSPAVAAARAAELRRHLPDWAELLFAVKANAFPPILDALLAGTANTDAGAGIDGFEVSSAHELALATEAVERARRRGALRAAGQHPSGGARLVASGPGKSGSLLRALLGAEPAGGASVDVVNAESPLELRRIDAVAAETGRRAAVALRVNPARVGLPGSLRMGGRPTAFGIQERDVPAAVELARSLPWIDLVGFHVHAVSGNLDAAAHLDYVRWCLDFAVRQARLGGVDLRVVDVGGGFGVPFEPDRLGERPFDLGVFGAGLDRLHPPAGVQVVFEPGRALVADCGWYAAEVTDVKVVHGGAFAVLRGGIHHFQLPTSWEIVHNFAVVPRGDWPRGWPRPEVTAGRVTVVGELCTPEDTLARDVTVDRLRAGDVVVFPMAGAYGYEFAMHEFLGHPRAHRIVVD</sequence>
<dbReference type="OrthoDB" id="9802241at2"/>
<dbReference type="GO" id="GO:0008836">
    <property type="term" value="F:diaminopimelate decarboxylase activity"/>
    <property type="evidence" value="ECO:0007669"/>
    <property type="project" value="TreeGrafter"/>
</dbReference>
<evidence type="ECO:0000313" key="5">
    <source>
        <dbReference type="Proteomes" id="UP000179769"/>
    </source>
</evidence>
<accession>A0A1S1RCV4</accession>
<gene>
    <name evidence="4" type="ORF">BBK14_10630</name>
</gene>